<dbReference type="InterPro" id="IPR003675">
    <property type="entry name" value="Rce1/LyrA-like_dom"/>
</dbReference>
<feature type="transmembrane region" description="Helical" evidence="1">
    <location>
        <begin position="7"/>
        <end position="37"/>
    </location>
</feature>
<gene>
    <name evidence="3" type="ORF">H9798_01115</name>
</gene>
<evidence type="ECO:0000256" key="1">
    <source>
        <dbReference type="SAM" id="Phobius"/>
    </source>
</evidence>
<keyword evidence="1" id="KW-1133">Transmembrane helix</keyword>
<comment type="caution">
    <text evidence="3">The sequence shown here is derived from an EMBL/GenBank/DDBJ whole genome shotgun (WGS) entry which is preliminary data.</text>
</comment>
<feature type="transmembrane region" description="Helical" evidence="1">
    <location>
        <begin position="199"/>
        <end position="215"/>
    </location>
</feature>
<proteinExistence type="predicted"/>
<dbReference type="InterPro" id="IPR052710">
    <property type="entry name" value="CAAX_protease"/>
</dbReference>
<feature type="transmembrane region" description="Helical" evidence="1">
    <location>
        <begin position="99"/>
        <end position="121"/>
    </location>
</feature>
<keyword evidence="3" id="KW-0482">Metalloprotease</keyword>
<keyword evidence="1" id="KW-0812">Transmembrane</keyword>
<dbReference type="PANTHER" id="PTHR36435">
    <property type="entry name" value="SLR1288 PROTEIN"/>
    <property type="match status" value="1"/>
</dbReference>
<name>A0A9D2H6R5_9FIRM</name>
<feature type="transmembrane region" description="Helical" evidence="1">
    <location>
        <begin position="171"/>
        <end position="193"/>
    </location>
</feature>
<sequence>MKKKYYGIAFLAFIALLVLMYGGSLLVSLGAFIGGVILAGERGMELIYNLLIDNPNFFSILVYAIPMALILPWYYLAFVEKRGVAQTLRAHTRRLTPVCFLWVVLLTLAAQHATSLIMAAIDFLAPSVMNDYVELVESSGMSNYSVLWVISTLILPPLLEEVVFRGLILQYLGKAGTRFFVANLIQAVFFGVYHMNLTQGIYAFFLGLLLGYLAYRYDSILVPMVMHFFYNLFGTVLVDLETKFLPEFVQGILVLVSVPLLAVILTAIHFRFGEKKTVVRGGEHTA</sequence>
<feature type="transmembrane region" description="Helical" evidence="1">
    <location>
        <begin position="250"/>
        <end position="270"/>
    </location>
</feature>
<evidence type="ECO:0000259" key="2">
    <source>
        <dbReference type="Pfam" id="PF02517"/>
    </source>
</evidence>
<keyword evidence="3" id="KW-0645">Protease</keyword>
<keyword evidence="1" id="KW-0472">Membrane</keyword>
<dbReference type="PANTHER" id="PTHR36435:SF1">
    <property type="entry name" value="CAAX AMINO TERMINAL PROTEASE FAMILY PROTEIN"/>
    <property type="match status" value="1"/>
</dbReference>
<feature type="transmembrane region" description="Helical" evidence="1">
    <location>
        <begin position="57"/>
        <end position="78"/>
    </location>
</feature>
<evidence type="ECO:0000313" key="3">
    <source>
        <dbReference type="EMBL" id="HJA05737.1"/>
    </source>
</evidence>
<organism evidence="3 4">
    <name type="scientific">Candidatus Mediterraneibacter pullicola</name>
    <dbReference type="NCBI Taxonomy" id="2838682"/>
    <lineage>
        <taxon>Bacteria</taxon>
        <taxon>Bacillati</taxon>
        <taxon>Bacillota</taxon>
        <taxon>Clostridia</taxon>
        <taxon>Lachnospirales</taxon>
        <taxon>Lachnospiraceae</taxon>
        <taxon>Mediterraneibacter</taxon>
    </lineage>
</organism>
<dbReference type="EMBL" id="DXAK01000005">
    <property type="protein sequence ID" value="HJA05737.1"/>
    <property type="molecule type" value="Genomic_DNA"/>
</dbReference>
<reference evidence="3" key="1">
    <citation type="journal article" date="2021" name="PeerJ">
        <title>Extensive microbial diversity within the chicken gut microbiome revealed by metagenomics and culture.</title>
        <authorList>
            <person name="Gilroy R."/>
            <person name="Ravi A."/>
            <person name="Getino M."/>
            <person name="Pursley I."/>
            <person name="Horton D.L."/>
            <person name="Alikhan N.F."/>
            <person name="Baker D."/>
            <person name="Gharbi K."/>
            <person name="Hall N."/>
            <person name="Watson M."/>
            <person name="Adriaenssens E.M."/>
            <person name="Foster-Nyarko E."/>
            <person name="Jarju S."/>
            <person name="Secka A."/>
            <person name="Antonio M."/>
            <person name="Oren A."/>
            <person name="Chaudhuri R.R."/>
            <person name="La Ragione R."/>
            <person name="Hildebrand F."/>
            <person name="Pallen M.J."/>
        </authorList>
    </citation>
    <scope>NUCLEOTIDE SEQUENCE</scope>
    <source>
        <strain evidence="3">ChiSjej2B20-11307</strain>
    </source>
</reference>
<accession>A0A9D2H6R5</accession>
<dbReference type="GO" id="GO:0080120">
    <property type="term" value="P:CAAX-box protein maturation"/>
    <property type="evidence" value="ECO:0007669"/>
    <property type="project" value="UniProtKB-ARBA"/>
</dbReference>
<dbReference type="Pfam" id="PF02517">
    <property type="entry name" value="Rce1-like"/>
    <property type="match status" value="1"/>
</dbReference>
<feature type="transmembrane region" description="Helical" evidence="1">
    <location>
        <begin position="141"/>
        <end position="159"/>
    </location>
</feature>
<dbReference type="GO" id="GO:0004175">
    <property type="term" value="F:endopeptidase activity"/>
    <property type="evidence" value="ECO:0007669"/>
    <property type="project" value="UniProtKB-ARBA"/>
</dbReference>
<dbReference type="GO" id="GO:0008237">
    <property type="term" value="F:metallopeptidase activity"/>
    <property type="evidence" value="ECO:0007669"/>
    <property type="project" value="UniProtKB-KW"/>
</dbReference>
<dbReference type="AlphaFoldDB" id="A0A9D2H6R5"/>
<reference evidence="3" key="2">
    <citation type="submission" date="2021-04" db="EMBL/GenBank/DDBJ databases">
        <authorList>
            <person name="Gilroy R."/>
        </authorList>
    </citation>
    <scope>NUCLEOTIDE SEQUENCE</scope>
    <source>
        <strain evidence="3">ChiSjej2B20-11307</strain>
    </source>
</reference>
<feature type="domain" description="CAAX prenyl protease 2/Lysostaphin resistance protein A-like" evidence="2">
    <location>
        <begin position="145"/>
        <end position="233"/>
    </location>
</feature>
<protein>
    <submittedName>
        <fullName evidence="3">CPBP family intramembrane metalloprotease</fullName>
    </submittedName>
</protein>
<evidence type="ECO:0000313" key="4">
    <source>
        <dbReference type="Proteomes" id="UP000824223"/>
    </source>
</evidence>
<dbReference type="Proteomes" id="UP000824223">
    <property type="component" value="Unassembled WGS sequence"/>
</dbReference>
<keyword evidence="3" id="KW-0378">Hydrolase</keyword>
<feature type="transmembrane region" description="Helical" evidence="1">
    <location>
        <begin position="220"/>
        <end position="238"/>
    </location>
</feature>